<dbReference type="EMBL" id="JQ083668">
    <property type="protein sequence ID" value="AEX57644.1"/>
    <property type="molecule type" value="Genomic_DNA"/>
</dbReference>
<name>R4I260_RAPSA</name>
<keyword evidence="1" id="KW-0812">Transmembrane</keyword>
<protein>
    <submittedName>
        <fullName evidence="2">Uncharacterized protein</fullName>
    </submittedName>
</protein>
<keyword evidence="2" id="KW-0496">Mitochondrion</keyword>
<reference evidence="4" key="4">
    <citation type="submission" date="2019-06" db="EMBL/GenBank/DDBJ databases">
        <title>Complete mitochondrial genome sequencing of NWB CMS and Normal type.</title>
        <authorList>
            <person name="Zhang L."/>
            <person name="Wang Q."/>
            <person name="Wang Y."/>
        </authorList>
    </citation>
    <scope>NUCLEOTIDE SEQUENCE</scope>
    <source>
        <strain evidence="4">YB-A</strain>
        <strain evidence="5">YB-B</strain>
    </source>
</reference>
<organism evidence="2">
    <name type="scientific">Raphanus sativus</name>
    <name type="common">Radish</name>
    <name type="synonym">Raphanus raphanistrum var. sativus</name>
    <dbReference type="NCBI Taxonomy" id="3726"/>
    <lineage>
        <taxon>Eukaryota</taxon>
        <taxon>Viridiplantae</taxon>
        <taxon>Streptophyta</taxon>
        <taxon>Embryophyta</taxon>
        <taxon>Tracheophyta</taxon>
        <taxon>Spermatophyta</taxon>
        <taxon>Magnoliopsida</taxon>
        <taxon>eudicotyledons</taxon>
        <taxon>Gunneridae</taxon>
        <taxon>Pentapetalae</taxon>
        <taxon>rosids</taxon>
        <taxon>malvids</taxon>
        <taxon>Brassicales</taxon>
        <taxon>Brassicaceae</taxon>
        <taxon>Brassiceae</taxon>
        <taxon>Raphanus</taxon>
    </lineage>
</organism>
<dbReference type="EMBL" id="MN056359">
    <property type="protein sequence ID" value="QGW48509.1"/>
    <property type="molecule type" value="Genomic_DNA"/>
</dbReference>
<dbReference type="EMBL" id="KJ716484">
    <property type="protein sequence ID" value="AIE42547.1"/>
    <property type="molecule type" value="Genomic_DNA"/>
</dbReference>
<reference evidence="3" key="2">
    <citation type="journal article" date="2014" name="Mitochondrial DNA">
        <title>The complete mitochondrial genome of cultivated radish WK10039 (Raphanus sativus L.).</title>
        <authorList>
            <person name="Jeong Y.M."/>
            <person name="Chung W.H."/>
            <person name="Choi A.Y."/>
            <person name="Mun J.H."/>
            <person name="Kim N."/>
            <person name="Yu H.J."/>
        </authorList>
    </citation>
    <scope>NUCLEOTIDE SEQUENCE</scope>
</reference>
<keyword evidence="1" id="KW-0472">Membrane</keyword>
<feature type="transmembrane region" description="Helical" evidence="1">
    <location>
        <begin position="21"/>
        <end position="40"/>
    </location>
</feature>
<sequence>MLAFLNILLLLMKRPFMELSLTWAAAFIVVPLYSFFMSFMDGCSHSVGGDGSGASSSKRPRLDLPRTTGIISSKKKYEEVRKIKMELAELIGSLIDQAKEGLQFPPIRGVPSPPVMCGRANKPNWEQ</sequence>
<geneLocation type="mitochondrion" evidence="2"/>
<evidence type="ECO:0000256" key="1">
    <source>
        <dbReference type="SAM" id="Phobius"/>
    </source>
</evidence>
<evidence type="ECO:0000313" key="2">
    <source>
        <dbReference type="EMBL" id="AEX57644.1"/>
    </source>
</evidence>
<reference evidence="3" key="3">
    <citation type="submission" date="2014-04" db="EMBL/GenBank/DDBJ databases">
        <authorList>
            <person name="Jeong Y.-M."/>
            <person name="Chung W.-H."/>
            <person name="Mun J.-H."/>
            <person name="Kim N."/>
            <person name="Yu H.-J."/>
        </authorList>
    </citation>
    <scope>NUCLEOTIDE SEQUENCE</scope>
</reference>
<evidence type="ECO:0000313" key="5">
    <source>
        <dbReference type="EMBL" id="QGW48509.1"/>
    </source>
</evidence>
<evidence type="ECO:0000313" key="3">
    <source>
        <dbReference type="EMBL" id="AIE42547.1"/>
    </source>
</evidence>
<keyword evidence="1" id="KW-1133">Transmembrane helix</keyword>
<reference evidence="2" key="1">
    <citation type="journal article" date="2013" name="J. Genet. Genomics">
        <title>The mitochondrial genome of Raphanus sativus and gene evolution of cruciferous mitochondrial types.</title>
        <authorList>
            <person name="Chang S."/>
            <person name="Chen J."/>
            <person name="Wang Y."/>
            <person name="Gu B."/>
            <person name="He J."/>
            <person name="Chu P."/>
            <person name="Guan R."/>
        </authorList>
    </citation>
    <scope>NUCLEOTIDE SEQUENCE</scope>
    <source>
        <tissue evidence="2">Etiolated seedling</tissue>
    </source>
</reference>
<dbReference type="EMBL" id="MN056360">
    <property type="protein sequence ID" value="QGW48287.1"/>
    <property type="molecule type" value="Genomic_DNA"/>
</dbReference>
<gene>
    <name evidence="2" type="primary">orf127</name>
    <name evidence="4" type="synonym">orf127a</name>
    <name evidence="3" type="ORF">RadishMT_p015</name>
    <name evidence="2" type="ORF">RasatMp013</name>
</gene>
<accession>R4I260</accession>
<evidence type="ECO:0000313" key="4">
    <source>
        <dbReference type="EMBL" id="QGW48287.1"/>
    </source>
</evidence>
<proteinExistence type="predicted"/>
<dbReference type="AlphaFoldDB" id="R4I260"/>